<dbReference type="InterPro" id="IPR013783">
    <property type="entry name" value="Ig-like_fold"/>
</dbReference>
<evidence type="ECO:0000313" key="4">
    <source>
        <dbReference type="EMBL" id="EIJ42933.1"/>
    </source>
</evidence>
<dbReference type="InterPro" id="IPR008964">
    <property type="entry name" value="Invasin/intimin_cell_adhesion"/>
</dbReference>
<dbReference type="Gene3D" id="2.60.40.10">
    <property type="entry name" value="Immunoglobulins"/>
    <property type="match status" value="3"/>
</dbReference>
<organism evidence="4 5">
    <name type="scientific">Beggiatoa alba B18LD</name>
    <dbReference type="NCBI Taxonomy" id="395493"/>
    <lineage>
        <taxon>Bacteria</taxon>
        <taxon>Pseudomonadati</taxon>
        <taxon>Pseudomonadota</taxon>
        <taxon>Gammaproteobacteria</taxon>
        <taxon>Thiotrichales</taxon>
        <taxon>Thiotrichaceae</taxon>
        <taxon>Beggiatoa</taxon>
    </lineage>
</organism>
<proteinExistence type="inferred from homology"/>
<dbReference type="EMBL" id="JH600070">
    <property type="protein sequence ID" value="EIJ42933.1"/>
    <property type="molecule type" value="Genomic_DNA"/>
</dbReference>
<accession>I3CH40</accession>
<dbReference type="SMART" id="SM00634">
    <property type="entry name" value="BID_1"/>
    <property type="match status" value="3"/>
</dbReference>
<feature type="chain" id="PRO_5003668923" evidence="2">
    <location>
        <begin position="26"/>
        <end position="496"/>
    </location>
</feature>
<keyword evidence="5" id="KW-1185">Reference proteome</keyword>
<name>I3CH40_9GAMM</name>
<gene>
    <name evidence="4" type="ORF">BegalDRAFT_2068</name>
</gene>
<evidence type="ECO:0000256" key="1">
    <source>
        <dbReference type="ARBA" id="ARBA00010116"/>
    </source>
</evidence>
<feature type="domain" description="Big-1" evidence="3">
    <location>
        <begin position="236"/>
        <end position="334"/>
    </location>
</feature>
<dbReference type="HOGENOM" id="CLU_549439_0_0_6"/>
<reference evidence="4 5" key="1">
    <citation type="submission" date="2011-11" db="EMBL/GenBank/DDBJ databases">
        <title>Improved High-Quality Draft sequence of Beggiatoa alba B18lD.</title>
        <authorList>
            <consortium name="US DOE Joint Genome Institute"/>
            <person name="Lucas S."/>
            <person name="Han J."/>
            <person name="Lapidus A."/>
            <person name="Cheng J.-F."/>
            <person name="Goodwin L."/>
            <person name="Pitluck S."/>
            <person name="Peters L."/>
            <person name="Mikhailova N."/>
            <person name="Held B."/>
            <person name="Detter J.C."/>
            <person name="Han C."/>
            <person name="Tapia R."/>
            <person name="Land M."/>
            <person name="Hauser L."/>
            <person name="Kyrpides N."/>
            <person name="Ivanova N."/>
            <person name="Pagani I."/>
            <person name="Samuel K."/>
            <person name="Teske A."/>
            <person name="Mueller J."/>
            <person name="Woyke T."/>
        </authorList>
    </citation>
    <scope>NUCLEOTIDE SEQUENCE [LARGE SCALE GENOMIC DNA]</scope>
    <source>
        <strain evidence="4 5">B18LD</strain>
    </source>
</reference>
<dbReference type="OrthoDB" id="5664384at2"/>
<feature type="signal peptide" evidence="2">
    <location>
        <begin position="1"/>
        <end position="25"/>
    </location>
</feature>
<protein>
    <submittedName>
        <fullName evidence="4">Ig-like domain-containing protein</fullName>
    </submittedName>
</protein>
<comment type="similarity">
    <text evidence="1">Belongs to the intimin/invasin family.</text>
</comment>
<dbReference type="InterPro" id="IPR003344">
    <property type="entry name" value="Big_1_dom"/>
</dbReference>
<sequence length="496" mass="51625">MRRYRKSAYWLVILSSWLWAQVATAALVLVDGGNQTIPAGSPSEVIVFRALDTAGNPLSGAVVNFTLIDASCNQMNSNLQVFTALTDAQGQAITALRANNTAGRYTLTATMADDPSQIAGTGITVSGIDTVFAIDGVCQTVGSGQNSNPIVFRVVNANNQLASNVTVNFTLVNSVGITISNGVTVSSAISDAQGLVRTQAIANQKLGTYYIVASLANNPSKTGSAGVKFLAGEPALISSLTSDFRLPAGQSSGNVVFKLTDAYGNAVTNRNLNFSVQTPTGQLITTNVSPANAVTNENGEARTRFTAPETQGAYRLIATLANSTISGSVMVNVVSPLLALPSLGFSTTLKADGTLLSTSATFSGGIAVNGGAYTQQVEQVLSDTVVIEGSILVQEEHIGATADIVVVAAYTPLPIESSATYFFMLKTGGAIVSWSLSPATLEPFINDVSLASAQEVKMYTGAFVGTGLLQVFFGYRLTDGTVVFNGEMPIRILINP</sequence>
<dbReference type="PROSITE" id="PS51127">
    <property type="entry name" value="BIG1"/>
    <property type="match status" value="1"/>
</dbReference>
<dbReference type="SUPFAM" id="SSF49373">
    <property type="entry name" value="Invasin/intimin cell-adhesion fragments"/>
    <property type="match status" value="3"/>
</dbReference>
<evidence type="ECO:0000313" key="5">
    <source>
        <dbReference type="Proteomes" id="UP000005744"/>
    </source>
</evidence>
<dbReference type="AlphaFoldDB" id="I3CH40"/>
<evidence type="ECO:0000256" key="2">
    <source>
        <dbReference type="SAM" id="SignalP"/>
    </source>
</evidence>
<dbReference type="RefSeq" id="WP_002686187.1">
    <property type="nucleotide sequence ID" value="NZ_JH600070.1"/>
</dbReference>
<evidence type="ECO:0000259" key="3">
    <source>
        <dbReference type="PROSITE" id="PS51127"/>
    </source>
</evidence>
<keyword evidence="2" id="KW-0732">Signal</keyword>
<dbReference type="Proteomes" id="UP000005744">
    <property type="component" value="Unassembled WGS sequence"/>
</dbReference>